<gene>
    <name evidence="1" type="ORF">CCACVL1_07323</name>
</gene>
<keyword evidence="2" id="KW-1185">Reference proteome</keyword>
<evidence type="ECO:0000313" key="1">
    <source>
        <dbReference type="EMBL" id="OMO90664.1"/>
    </source>
</evidence>
<reference evidence="1 2" key="1">
    <citation type="submission" date="2013-09" db="EMBL/GenBank/DDBJ databases">
        <title>Corchorus capsularis genome sequencing.</title>
        <authorList>
            <person name="Alam M."/>
            <person name="Haque M.S."/>
            <person name="Islam M.S."/>
            <person name="Emdad E.M."/>
            <person name="Islam M.M."/>
            <person name="Ahmed B."/>
            <person name="Halim A."/>
            <person name="Hossen Q.M.M."/>
            <person name="Hossain M.Z."/>
            <person name="Ahmed R."/>
            <person name="Khan M.M."/>
            <person name="Islam R."/>
            <person name="Rashid M.M."/>
            <person name="Khan S.A."/>
            <person name="Rahman M.S."/>
            <person name="Alam M."/>
        </authorList>
    </citation>
    <scope>NUCLEOTIDE SEQUENCE [LARGE SCALE GENOMIC DNA]</scope>
    <source>
        <strain evidence="2">cv. CVL-1</strain>
        <tissue evidence="1">Whole seedling</tissue>
    </source>
</reference>
<organism evidence="1 2">
    <name type="scientific">Corchorus capsularis</name>
    <name type="common">Jute</name>
    <dbReference type="NCBI Taxonomy" id="210143"/>
    <lineage>
        <taxon>Eukaryota</taxon>
        <taxon>Viridiplantae</taxon>
        <taxon>Streptophyta</taxon>
        <taxon>Embryophyta</taxon>
        <taxon>Tracheophyta</taxon>
        <taxon>Spermatophyta</taxon>
        <taxon>Magnoliopsida</taxon>
        <taxon>eudicotyledons</taxon>
        <taxon>Gunneridae</taxon>
        <taxon>Pentapetalae</taxon>
        <taxon>rosids</taxon>
        <taxon>malvids</taxon>
        <taxon>Malvales</taxon>
        <taxon>Malvaceae</taxon>
        <taxon>Grewioideae</taxon>
        <taxon>Apeibeae</taxon>
        <taxon>Corchorus</taxon>
    </lineage>
</organism>
<protein>
    <submittedName>
        <fullName evidence="1">Uncharacterized protein</fullName>
    </submittedName>
</protein>
<sequence length="19" mass="2135">FSSFHFDPGQSRIAIVQAQ</sequence>
<dbReference type="AlphaFoldDB" id="A0A1R3J786"/>
<comment type="caution">
    <text evidence="1">The sequence shown here is derived from an EMBL/GenBank/DDBJ whole genome shotgun (WGS) entry which is preliminary data.</text>
</comment>
<dbReference type="EMBL" id="AWWV01008428">
    <property type="protein sequence ID" value="OMO90664.1"/>
    <property type="molecule type" value="Genomic_DNA"/>
</dbReference>
<dbReference type="Proteomes" id="UP000188268">
    <property type="component" value="Unassembled WGS sequence"/>
</dbReference>
<feature type="non-terminal residue" evidence="1">
    <location>
        <position position="1"/>
    </location>
</feature>
<proteinExistence type="predicted"/>
<evidence type="ECO:0000313" key="2">
    <source>
        <dbReference type="Proteomes" id="UP000188268"/>
    </source>
</evidence>
<accession>A0A1R3J786</accession>
<name>A0A1R3J786_COCAP</name>